<name>A0A656QKR7_9BURK</name>
<organism evidence="1 2">
    <name type="scientific">Caballeronia zhejiangensis</name>
    <dbReference type="NCBI Taxonomy" id="871203"/>
    <lineage>
        <taxon>Bacteria</taxon>
        <taxon>Pseudomonadati</taxon>
        <taxon>Pseudomonadota</taxon>
        <taxon>Betaproteobacteria</taxon>
        <taxon>Burkholderiales</taxon>
        <taxon>Burkholderiaceae</taxon>
        <taxon>Caballeronia</taxon>
    </lineage>
</organism>
<evidence type="ECO:0000313" key="2">
    <source>
        <dbReference type="Proteomes" id="UP000027451"/>
    </source>
</evidence>
<dbReference type="Proteomes" id="UP000027451">
    <property type="component" value="Unassembled WGS sequence"/>
</dbReference>
<evidence type="ECO:0000313" key="1">
    <source>
        <dbReference type="EMBL" id="KDR28524.1"/>
    </source>
</evidence>
<gene>
    <name evidence="1" type="ORF">BG60_11140</name>
</gene>
<proteinExistence type="predicted"/>
<accession>A0A656QKR7</accession>
<keyword evidence="2" id="KW-1185">Reference proteome</keyword>
<protein>
    <submittedName>
        <fullName evidence="1">Uncharacterized protein</fullName>
    </submittedName>
</protein>
<reference evidence="1 2" key="1">
    <citation type="submission" date="2014-03" db="EMBL/GenBank/DDBJ databases">
        <title>Draft Genome Sequences of Four Burkholderia Strains.</title>
        <authorList>
            <person name="Liu X.Y."/>
            <person name="Li C.X."/>
            <person name="Xu J.H."/>
        </authorList>
    </citation>
    <scope>NUCLEOTIDE SEQUENCE [LARGE SCALE GENOMIC DNA]</scope>
    <source>
        <strain evidence="1 2">OP-1</strain>
    </source>
</reference>
<dbReference type="EMBL" id="JFHD01000018">
    <property type="protein sequence ID" value="KDR28524.1"/>
    <property type="molecule type" value="Genomic_DNA"/>
</dbReference>
<sequence length="176" mass="19669">MSQYTISRLKTFDGMQGQGFSLTLLRDGKTVAEVINNARGGAFIFRWVDIGARAIVKTVDFRDEPCEFGGTVEEAAFHAYVLTLPKYKQDERLACLTPDMVVDQLVNAVRCERRLNRAFKTKIVFIEAGIPYTYPVRAGQNVELVMGAVKKHYPNAVMLNPLPIEEALPLAIRAGF</sequence>
<dbReference type="OrthoDB" id="9863796at2"/>
<dbReference type="AlphaFoldDB" id="A0A656QKR7"/>
<dbReference type="RefSeq" id="WP_029672564.1">
    <property type="nucleotide sequence ID" value="NZ_JFHD01000018.1"/>
</dbReference>
<comment type="caution">
    <text evidence="1">The sequence shown here is derived from an EMBL/GenBank/DDBJ whole genome shotgun (WGS) entry which is preliminary data.</text>
</comment>